<dbReference type="Pfam" id="PF00612">
    <property type="entry name" value="IQ"/>
    <property type="match status" value="1"/>
</dbReference>
<feature type="compositionally biased region" description="Polar residues" evidence="6">
    <location>
        <begin position="465"/>
        <end position="480"/>
    </location>
</feature>
<feature type="compositionally biased region" description="Polar residues" evidence="6">
    <location>
        <begin position="374"/>
        <end position="411"/>
    </location>
</feature>
<dbReference type="SUPFAM" id="SSF52540">
    <property type="entry name" value="P-loop containing nucleoside triphosphate hydrolases"/>
    <property type="match status" value="1"/>
</dbReference>
<feature type="compositionally biased region" description="Polar residues" evidence="6">
    <location>
        <begin position="304"/>
        <end position="318"/>
    </location>
</feature>
<feature type="region of interest" description="Disordered" evidence="6">
    <location>
        <begin position="294"/>
        <end position="338"/>
    </location>
</feature>
<name>A0A8T2U157_CERRI</name>
<gene>
    <name evidence="8" type="ORF">KP509_10G000500</name>
</gene>
<dbReference type="OMA" id="HAIDTNI"/>
<keyword evidence="9" id="KW-1185">Reference proteome</keyword>
<evidence type="ECO:0000313" key="9">
    <source>
        <dbReference type="Proteomes" id="UP000825935"/>
    </source>
</evidence>
<dbReference type="AlphaFoldDB" id="A0A8T2U157"/>
<dbReference type="EMBL" id="CM035415">
    <property type="protein sequence ID" value="KAH7426397.1"/>
    <property type="molecule type" value="Genomic_DNA"/>
</dbReference>
<evidence type="ECO:0000256" key="2">
    <source>
        <dbReference type="ARBA" id="ARBA00022860"/>
    </source>
</evidence>
<dbReference type="PANTHER" id="PTHR32295">
    <property type="entry name" value="IQ-DOMAIN 5-RELATED"/>
    <property type="match status" value="1"/>
</dbReference>
<dbReference type="InterPro" id="IPR025064">
    <property type="entry name" value="DUF4005"/>
</dbReference>
<feature type="region of interest" description="Disordered" evidence="6">
    <location>
        <begin position="464"/>
        <end position="533"/>
    </location>
</feature>
<protein>
    <recommendedName>
        <fullName evidence="7">DUF4005 domain-containing protein</fullName>
    </recommendedName>
</protein>
<comment type="similarity">
    <text evidence="3">Belongs to the IQD family.</text>
</comment>
<comment type="subunit">
    <text evidence="4">Binds to multiple calmodulin (CaM) in the presence of Ca(2+) and CaM-like proteins.</text>
</comment>
<keyword evidence="2" id="KW-0112">Calmodulin-binding</keyword>
<feature type="region of interest" description="Disordered" evidence="6">
    <location>
        <begin position="14"/>
        <end position="54"/>
    </location>
</feature>
<evidence type="ECO:0000256" key="6">
    <source>
        <dbReference type="SAM" id="MobiDB-lite"/>
    </source>
</evidence>
<feature type="domain" description="DUF4005" evidence="7">
    <location>
        <begin position="441"/>
        <end position="505"/>
    </location>
</feature>
<dbReference type="PROSITE" id="PS50096">
    <property type="entry name" value="IQ"/>
    <property type="match status" value="2"/>
</dbReference>
<comment type="caution">
    <text evidence="8">The sequence shown here is derived from an EMBL/GenBank/DDBJ whole genome shotgun (WGS) entry which is preliminary data.</text>
</comment>
<evidence type="ECO:0000256" key="3">
    <source>
        <dbReference type="ARBA" id="ARBA00024341"/>
    </source>
</evidence>
<dbReference type="GO" id="GO:0005516">
    <property type="term" value="F:calmodulin binding"/>
    <property type="evidence" value="ECO:0007669"/>
    <property type="project" value="UniProtKB-KW"/>
</dbReference>
<keyword evidence="1" id="KW-0934">Plastid</keyword>
<comment type="function">
    <text evidence="5">May be involved in cooperative interactions with calmodulins or calmodulin-like proteins. Recruits calmodulin proteins to microtubules, thus being a potential scaffold in cellular signaling and trafficking. May associate with nucleic acids and regulate gene expression at the transcriptional or post-transcriptional level.</text>
</comment>
<evidence type="ECO:0000313" key="8">
    <source>
        <dbReference type="EMBL" id="KAH7426399.1"/>
    </source>
</evidence>
<keyword evidence="1" id="KW-0150">Chloroplast</keyword>
<evidence type="ECO:0000256" key="4">
    <source>
        <dbReference type="ARBA" id="ARBA00024378"/>
    </source>
</evidence>
<dbReference type="InterPro" id="IPR000048">
    <property type="entry name" value="IQ_motif_EF-hand-BS"/>
</dbReference>
<dbReference type="InterPro" id="IPR027417">
    <property type="entry name" value="P-loop_NTPase"/>
</dbReference>
<sequence>MGKSPGKWFKSLLSIKKSSKTPSEDPSPPQARFTKEKRRWSFGKCSEPRGSDGYYGHSHSVYRARDGFPSTAQDHYQQEARGMAECSRSEERLAETEHAMTASPSNFSISVPKREKDDIKAAIIIQTAFRGYLARRALRALKGLVRLQALVRGHIVRRQAGTTLRCVQALVRVQACVRARRVRMSEEGQAVQKKLEQRKQLEFRPRKSTEGWNSSTGTLEELEAKLQSRQEAAAKRERALSYAFSHQLWKSSQKQNSLVINGMHDESHWGWSWLERWMAARPWETAYLGENEDNPLYKDESYSEAGTENRGTSISQPHSGAIPDSYVRDSTPHVSPLDVNSQLENMLPNESPLQMSSLKVTSSGRGTDHGCSSLRKSPSGSNAKQLKYTKSSPSRGTPVNANGEVKTNNESRMLGEILDEELKSAKPSGHNALSSNLNRRSFSGPLRSMAENALSGSPAVPSYMAATQSAKAKARSQSNPKMRPEPEGKLSPTSKKRMSLPTEGKPNPIHWRTLRSASGKGFPSIKTARERGA</sequence>
<dbReference type="OrthoDB" id="1921080at2759"/>
<feature type="region of interest" description="Disordered" evidence="6">
    <location>
        <begin position="359"/>
        <end position="411"/>
    </location>
</feature>
<dbReference type="Gene3D" id="1.20.5.190">
    <property type="match status" value="1"/>
</dbReference>
<evidence type="ECO:0000259" key="7">
    <source>
        <dbReference type="Pfam" id="PF13178"/>
    </source>
</evidence>
<proteinExistence type="inferred from homology"/>
<evidence type="ECO:0000256" key="1">
    <source>
        <dbReference type="ARBA" id="ARBA00022528"/>
    </source>
</evidence>
<organism evidence="8 9">
    <name type="scientific">Ceratopteris richardii</name>
    <name type="common">Triangle waterfern</name>
    <dbReference type="NCBI Taxonomy" id="49495"/>
    <lineage>
        <taxon>Eukaryota</taxon>
        <taxon>Viridiplantae</taxon>
        <taxon>Streptophyta</taxon>
        <taxon>Embryophyta</taxon>
        <taxon>Tracheophyta</taxon>
        <taxon>Polypodiopsida</taxon>
        <taxon>Polypodiidae</taxon>
        <taxon>Polypodiales</taxon>
        <taxon>Pteridineae</taxon>
        <taxon>Pteridaceae</taxon>
        <taxon>Parkerioideae</taxon>
        <taxon>Ceratopteris</taxon>
    </lineage>
</organism>
<dbReference type="CDD" id="cd23767">
    <property type="entry name" value="IQCD"/>
    <property type="match status" value="1"/>
</dbReference>
<reference evidence="8" key="1">
    <citation type="submission" date="2021-08" db="EMBL/GenBank/DDBJ databases">
        <title>WGS assembly of Ceratopteris richardii.</title>
        <authorList>
            <person name="Marchant D.B."/>
            <person name="Chen G."/>
            <person name="Jenkins J."/>
            <person name="Shu S."/>
            <person name="Leebens-Mack J."/>
            <person name="Grimwood J."/>
            <person name="Schmutz J."/>
            <person name="Soltis P."/>
            <person name="Soltis D."/>
            <person name="Chen Z.-H."/>
        </authorList>
    </citation>
    <scope>NUCLEOTIDE SEQUENCE</scope>
    <source>
        <strain evidence="8">Whitten #5841</strain>
        <tissue evidence="8">Leaf</tissue>
    </source>
</reference>
<dbReference type="Pfam" id="PF13178">
    <property type="entry name" value="DUF4005"/>
    <property type="match status" value="1"/>
</dbReference>
<dbReference type="EMBL" id="CM035415">
    <property type="protein sequence ID" value="KAH7426398.1"/>
    <property type="molecule type" value="Genomic_DNA"/>
</dbReference>
<dbReference type="SMART" id="SM00015">
    <property type="entry name" value="IQ"/>
    <property type="match status" value="2"/>
</dbReference>
<dbReference type="EMBL" id="CM035415">
    <property type="protein sequence ID" value="KAH7426399.1"/>
    <property type="molecule type" value="Genomic_DNA"/>
</dbReference>
<evidence type="ECO:0000256" key="5">
    <source>
        <dbReference type="ARBA" id="ARBA00045534"/>
    </source>
</evidence>
<dbReference type="PANTHER" id="PTHR32295:SF6">
    <property type="entry name" value="PROTEIN IQ-DOMAIN 18"/>
    <property type="match status" value="1"/>
</dbReference>
<dbReference type="Proteomes" id="UP000825935">
    <property type="component" value="Chromosome 10"/>
</dbReference>
<accession>A0A8T2U157</accession>